<dbReference type="GO" id="GO:0005524">
    <property type="term" value="F:ATP binding"/>
    <property type="evidence" value="ECO:0007669"/>
    <property type="project" value="UniProtKB-KW"/>
</dbReference>
<reference evidence="6 7" key="2">
    <citation type="submission" date="2018-03" db="EMBL/GenBank/DDBJ databases">
        <authorList>
            <person name="Keele B.F."/>
        </authorList>
    </citation>
    <scope>NUCLEOTIDE SEQUENCE [LARGE SCALE GENOMIC DNA]</scope>
    <source>
        <strain evidence="6 7">D13</strain>
    </source>
</reference>
<dbReference type="InterPro" id="IPR011990">
    <property type="entry name" value="TPR-like_helical_dom_sf"/>
</dbReference>
<evidence type="ECO:0000313" key="7">
    <source>
        <dbReference type="Proteomes" id="UP000241074"/>
    </source>
</evidence>
<dbReference type="SUPFAM" id="SSF53067">
    <property type="entry name" value="Actin-like ATPase domain"/>
    <property type="match status" value="2"/>
</dbReference>
<dbReference type="OrthoDB" id="9766019at2"/>
<organism evidence="6 7">
    <name type="scientific">Ahniella affigens</name>
    <dbReference type="NCBI Taxonomy" id="2021234"/>
    <lineage>
        <taxon>Bacteria</taxon>
        <taxon>Pseudomonadati</taxon>
        <taxon>Pseudomonadota</taxon>
        <taxon>Gammaproteobacteria</taxon>
        <taxon>Lysobacterales</taxon>
        <taxon>Rhodanobacteraceae</taxon>
        <taxon>Ahniella</taxon>
    </lineage>
</organism>
<dbReference type="PROSITE" id="PS00297">
    <property type="entry name" value="HSP70_1"/>
    <property type="match status" value="1"/>
</dbReference>
<keyword evidence="2 4" id="KW-0547">Nucleotide-binding</keyword>
<accession>A0A2P1PSE4</accession>
<proteinExistence type="inferred from homology"/>
<dbReference type="InterPro" id="IPR043129">
    <property type="entry name" value="ATPase_NBD"/>
</dbReference>
<dbReference type="InterPro" id="IPR018181">
    <property type="entry name" value="Heat_shock_70_CS"/>
</dbReference>
<dbReference type="AlphaFoldDB" id="A0A2P1PSE4"/>
<evidence type="ECO:0000256" key="3">
    <source>
        <dbReference type="ARBA" id="ARBA00022840"/>
    </source>
</evidence>
<gene>
    <name evidence="6" type="ORF">C7S18_11385</name>
</gene>
<evidence type="ECO:0000256" key="5">
    <source>
        <dbReference type="SAM" id="MobiDB-lite"/>
    </source>
</evidence>
<dbReference type="Pfam" id="PF00012">
    <property type="entry name" value="HSP70"/>
    <property type="match status" value="3"/>
</dbReference>
<evidence type="ECO:0000313" key="6">
    <source>
        <dbReference type="EMBL" id="AVP97763.1"/>
    </source>
</evidence>
<dbReference type="SUPFAM" id="SSF48452">
    <property type="entry name" value="TPR-like"/>
    <property type="match status" value="1"/>
</dbReference>
<evidence type="ECO:0000256" key="4">
    <source>
        <dbReference type="RuleBase" id="RU003322"/>
    </source>
</evidence>
<dbReference type="Proteomes" id="UP000241074">
    <property type="component" value="Chromosome"/>
</dbReference>
<evidence type="ECO:0008006" key="8">
    <source>
        <dbReference type="Google" id="ProtNLM"/>
    </source>
</evidence>
<comment type="similarity">
    <text evidence="1 4">Belongs to the heat shock protein 70 family.</text>
</comment>
<dbReference type="Gene3D" id="3.30.420.40">
    <property type="match status" value="2"/>
</dbReference>
<dbReference type="EMBL" id="CP027860">
    <property type="protein sequence ID" value="AVP97763.1"/>
    <property type="molecule type" value="Genomic_DNA"/>
</dbReference>
<reference evidence="6 7" key="1">
    <citation type="submission" date="2018-03" db="EMBL/GenBank/DDBJ databases">
        <title>Ahniella affigens gen. nov., sp. nov., a gammaproteobacterium isolated from sandy soil near a stream.</title>
        <authorList>
            <person name="Ko Y."/>
            <person name="Kim J.-H."/>
        </authorList>
    </citation>
    <scope>NUCLEOTIDE SEQUENCE [LARGE SCALE GENOMIC DNA]</scope>
    <source>
        <strain evidence="6 7">D13</strain>
    </source>
</reference>
<dbReference type="PANTHER" id="PTHR19375">
    <property type="entry name" value="HEAT SHOCK PROTEIN 70KDA"/>
    <property type="match status" value="1"/>
</dbReference>
<feature type="compositionally biased region" description="Basic and acidic residues" evidence="5">
    <location>
        <begin position="772"/>
        <end position="785"/>
    </location>
</feature>
<name>A0A2P1PSE4_9GAMM</name>
<evidence type="ECO:0000256" key="2">
    <source>
        <dbReference type="ARBA" id="ARBA00022741"/>
    </source>
</evidence>
<dbReference type="GO" id="GO:0140662">
    <property type="term" value="F:ATP-dependent protein folding chaperone"/>
    <property type="evidence" value="ECO:0007669"/>
    <property type="project" value="InterPro"/>
</dbReference>
<protein>
    <recommendedName>
        <fullName evidence="8">Molecular chaperone DnaK</fullName>
    </recommendedName>
</protein>
<evidence type="ECO:0000256" key="1">
    <source>
        <dbReference type="ARBA" id="ARBA00007381"/>
    </source>
</evidence>
<dbReference type="Gene3D" id="1.25.40.10">
    <property type="entry name" value="Tetratricopeptide repeat domain"/>
    <property type="match status" value="1"/>
</dbReference>
<keyword evidence="7" id="KW-1185">Reference proteome</keyword>
<dbReference type="PRINTS" id="PR00301">
    <property type="entry name" value="HEATSHOCK70"/>
</dbReference>
<sequence>MTANTVFDDLRTALAEEAFDGLAVGIDLGTTKSCIAVARFEDGEIVCDCQTIDEPGQPEGQIAVPSVVAVTDGEAIVGHAAKRLARTPRYIQHRGSFTETKNEIGLRHTYARAPQGFQSATEIAAHIIQYLFEASGLNAGPIANPMVITVPASFHGAQRTATLDAASLLFDVYQDVRLLDEPYAAVLDLLHRHPEAAGDHLKAGATWLVFDFGGGTCDVALFTLQASATAALAPRLLATSRYHRIGGGDIDRAIVHGHLIPTLLERYKLERTAVTFADKRRRFEPVLLPVAEQLKRALCQRLRAQREAGDDTSAVAVVSAGDHCIEWNQRELFLSDACLDQATFEKLLRPFLNPHPDKSVSDEFVERDSVFRPIHQVLARAGLQPDAIDLVLLAGSSSRIPQVQDALQQYFAEAELVELGDDRDVQGAIARGAALQALAIAATDKPLIAPASSADLSLRTRQGLVPLAKAGAMLPAASNAPIVVYAPATVADRPVDLAIEVIADGGRVVGRSIWQLEAPVTQGEPLAVAWLLDENQCLTLRLRRLADADGDPEFEQRFDAPLTHTDQGQVARCRLLESEEMIRCSLIPDHQLGKAFEQMARDAARIGHLERALHYISCAVQHDGPTFNLLNLRAIYLEELGDRDRAESVYRQAAESPMAGFNLALFLHKSKRHQEALEIIEQTLERNNQPAYLVLKGDIVAALGEPTKARLIHQDAISRVADPSKQSQWSLGWLSRCAQSLGHPELAQKFRDASTAQAEAEEDSALQGAVLPERDDGHHETRAAA</sequence>
<dbReference type="KEGG" id="xba:C7S18_11385"/>
<keyword evidence="3 4" id="KW-0067">ATP-binding</keyword>
<dbReference type="InterPro" id="IPR013126">
    <property type="entry name" value="Hsp_70_fam"/>
</dbReference>
<feature type="region of interest" description="Disordered" evidence="5">
    <location>
        <begin position="749"/>
        <end position="785"/>
    </location>
</feature>
<dbReference type="RefSeq" id="WP_106891683.1">
    <property type="nucleotide sequence ID" value="NZ_CP027860.1"/>
</dbReference>
<dbReference type="Gene3D" id="3.90.640.10">
    <property type="entry name" value="Actin, Chain A, domain 4"/>
    <property type="match status" value="1"/>
</dbReference>